<dbReference type="STRING" id="343013.SAMN04489707_102728"/>
<evidence type="ECO:0000313" key="1">
    <source>
        <dbReference type="EMBL" id="SFU85473.1"/>
    </source>
</evidence>
<gene>
    <name evidence="1" type="ORF">SAMN04489707_102728</name>
</gene>
<dbReference type="InterPro" id="IPR027417">
    <property type="entry name" value="P-loop_NTPase"/>
</dbReference>
<dbReference type="AlphaFoldDB" id="A0A1I7JJZ0"/>
<keyword evidence="2" id="KW-1185">Reference proteome</keyword>
<dbReference type="EMBL" id="FPBX01000027">
    <property type="protein sequence ID" value="SFU85473.1"/>
    <property type="molecule type" value="Genomic_DNA"/>
</dbReference>
<dbReference type="Gene3D" id="3.30.420.240">
    <property type="match status" value="1"/>
</dbReference>
<sequence length="563" mass="62247">MHAIKPLATTVRTLEWDDLPASVRSIPEGFNPLDDGVLMKHQREVAAIQASIIAVPKGRRTGITFGTMLNKTLVAAARKSAGGDNVYYIGDTKEKGLEAIGYCAKFARVIAQAQGQGASGVEEFLFEDQDDNGKTKHITAYRIRFASGFQVCALSSRPANIRGLQGHVVIDEAAFHPDVQGVLDAATALLIWGGQITVISSHNGKSNPFAQFCRDIEAGRYGADARVVTVTFDDAVANGLYERYCYMKGIQPTPEGKQAWYTRIRNGYGVRKAAMREELDAIPRDGNGVCLPGVWIEQAMVLPDSSVLRLTLDDDFVLRSPDERAAWVADWIERYLAPALERLDKNERHVFSHDYARHRDFSVWGATALGVGMRRSVPLSIEMHKVPYAQQKQISWYAIKRLPRRCGGAIDAGGNGEPMAEETADEFGHAHVHQIKLNRTWYGTWMPKLVQGFEDGMIDIPADPNYAQDLRAIEEVDGVPMVVKARRKDVKDPDLFRHGDSAVMLCLGWFATLNLSAPIDFIPAPALPRGFDNLGAADDHDAEDALSPFAEDYIRLVESHATW</sequence>
<dbReference type="PIRSF" id="PIRSF007056">
    <property type="entry name" value="UCP007056"/>
    <property type="match status" value="1"/>
</dbReference>
<accession>A0A1I7JJZ0</accession>
<dbReference type="Gene3D" id="3.40.50.300">
    <property type="entry name" value="P-loop containing nucleotide triphosphate hydrolases"/>
    <property type="match status" value="1"/>
</dbReference>
<dbReference type="InterPro" id="IPR012036">
    <property type="entry name" value="Phage_Mu_Gp28"/>
</dbReference>
<proteinExistence type="predicted"/>
<reference evidence="1 2" key="1">
    <citation type="submission" date="2016-10" db="EMBL/GenBank/DDBJ databases">
        <authorList>
            <person name="de Groot N.N."/>
        </authorList>
    </citation>
    <scope>NUCLEOTIDE SEQUENCE [LARGE SCALE GENOMIC DNA]</scope>
    <source>
        <strain evidence="1 2">R-24608</strain>
    </source>
</reference>
<dbReference type="RefSeq" id="WP_054256658.1">
    <property type="nucleotide sequence ID" value="NZ_CYIG01000022.1"/>
</dbReference>
<dbReference type="Proteomes" id="UP000183656">
    <property type="component" value="Unassembled WGS sequence"/>
</dbReference>
<name>A0A1I7JJZ0_9BURK</name>
<protein>
    <submittedName>
        <fullName evidence="1">Mu-like prophage FluMu protein gp28</fullName>
    </submittedName>
</protein>
<organism evidence="1 2">
    <name type="scientific">Paenacidovorax caeni</name>
    <dbReference type="NCBI Taxonomy" id="343013"/>
    <lineage>
        <taxon>Bacteria</taxon>
        <taxon>Pseudomonadati</taxon>
        <taxon>Pseudomonadota</taxon>
        <taxon>Betaproteobacteria</taxon>
        <taxon>Burkholderiales</taxon>
        <taxon>Comamonadaceae</taxon>
        <taxon>Paenacidovorax</taxon>
    </lineage>
</organism>
<evidence type="ECO:0000313" key="2">
    <source>
        <dbReference type="Proteomes" id="UP000183656"/>
    </source>
</evidence>
<dbReference type="OrthoDB" id="5827905at2"/>